<dbReference type="AlphaFoldDB" id="A0A5M8QFX1"/>
<proteinExistence type="predicted"/>
<comment type="caution">
    <text evidence="2">The sequence shown here is derived from an EMBL/GenBank/DDBJ whole genome shotgun (WGS) entry which is preliminary data.</text>
</comment>
<dbReference type="Gene3D" id="3.50.50.60">
    <property type="entry name" value="FAD/NAD(P)-binding domain"/>
    <property type="match status" value="1"/>
</dbReference>
<evidence type="ECO:0000313" key="2">
    <source>
        <dbReference type="EMBL" id="KAA6434128.1"/>
    </source>
</evidence>
<name>A0A5M8QFX1_9BACT</name>
<dbReference type="InterPro" id="IPR006076">
    <property type="entry name" value="FAD-dep_OxRdtase"/>
</dbReference>
<dbReference type="Gene3D" id="3.30.9.10">
    <property type="entry name" value="D-Amino Acid Oxidase, subunit A, domain 2"/>
    <property type="match status" value="1"/>
</dbReference>
<keyword evidence="3" id="KW-1185">Reference proteome</keyword>
<sequence length="357" mass="40581">MSKNNPDYDYLIIGQGVAGTSLAWHLLDAGKKIQIAGDSNLPSSSKVAAGIFNPLTGKKLVKTWLADELFPYASAFYRHLESRLDTPFFYLASIFRPFRSIEEQNTYLARTADPAILPYVEQQQTKDFRDYVDAAYGGLEVIQSGWIDLPVLLDSSRNYFIENGLYAEERFHAADLNIQEENVIWKNRTFGKVIFCQGFMAHENAFFNWLPFTPVKGQILEIATEKALKADIINQGIFILPLTEFRARVGATYSWDPLDWEPTAEATAELEEKLKLIFKIPYRIESATAGIRPSVKDRRPLVGIHPEYNNVAIFNGLGTKGVTLAPYFANEFVQHLENGKELNPLVNINRYFSLYFR</sequence>
<accession>A0A5M8QFX1</accession>
<dbReference type="EMBL" id="VBSN01000069">
    <property type="protein sequence ID" value="KAA6434128.1"/>
    <property type="molecule type" value="Genomic_DNA"/>
</dbReference>
<dbReference type="PANTHER" id="PTHR13847">
    <property type="entry name" value="SARCOSINE DEHYDROGENASE-RELATED"/>
    <property type="match status" value="1"/>
</dbReference>
<gene>
    <name evidence="2" type="ORF">FEM33_22880</name>
</gene>
<evidence type="ECO:0000313" key="3">
    <source>
        <dbReference type="Proteomes" id="UP000323994"/>
    </source>
</evidence>
<dbReference type="SUPFAM" id="SSF54373">
    <property type="entry name" value="FAD-linked reductases, C-terminal domain"/>
    <property type="match status" value="1"/>
</dbReference>
<dbReference type="RefSeq" id="WP_139014294.1">
    <property type="nucleotide sequence ID" value="NZ_VBSN01000069.1"/>
</dbReference>
<dbReference type="InterPro" id="IPR036188">
    <property type="entry name" value="FAD/NAD-bd_sf"/>
</dbReference>
<reference evidence="2 3" key="1">
    <citation type="submission" date="2019-05" db="EMBL/GenBank/DDBJ databases">
        <authorList>
            <person name="Qu J.-H."/>
        </authorList>
    </citation>
    <scope>NUCLEOTIDE SEQUENCE [LARGE SCALE GENOMIC DNA]</scope>
    <source>
        <strain evidence="2 3">NS28</strain>
    </source>
</reference>
<dbReference type="SUPFAM" id="SSF51905">
    <property type="entry name" value="FAD/NAD(P)-binding domain"/>
    <property type="match status" value="1"/>
</dbReference>
<feature type="domain" description="FAD dependent oxidoreductase" evidence="1">
    <location>
        <begin position="9"/>
        <end position="332"/>
    </location>
</feature>
<protein>
    <submittedName>
        <fullName evidence="2">FAD-binding oxidoreductase</fullName>
    </submittedName>
</protein>
<dbReference type="Pfam" id="PF01266">
    <property type="entry name" value="DAO"/>
    <property type="match status" value="1"/>
</dbReference>
<evidence type="ECO:0000259" key="1">
    <source>
        <dbReference type="Pfam" id="PF01266"/>
    </source>
</evidence>
<organism evidence="2 3">
    <name type="scientific">Dyadobacter flavalbus</name>
    <dbReference type="NCBI Taxonomy" id="2579942"/>
    <lineage>
        <taxon>Bacteria</taxon>
        <taxon>Pseudomonadati</taxon>
        <taxon>Bacteroidota</taxon>
        <taxon>Cytophagia</taxon>
        <taxon>Cytophagales</taxon>
        <taxon>Spirosomataceae</taxon>
        <taxon>Dyadobacter</taxon>
    </lineage>
</organism>
<dbReference type="Proteomes" id="UP000323994">
    <property type="component" value="Unassembled WGS sequence"/>
</dbReference>
<dbReference type="GO" id="GO:0005737">
    <property type="term" value="C:cytoplasm"/>
    <property type="evidence" value="ECO:0007669"/>
    <property type="project" value="TreeGrafter"/>
</dbReference>
<dbReference type="OrthoDB" id="214253at2"/>